<evidence type="ECO:0000256" key="2">
    <source>
        <dbReference type="ARBA" id="ARBA00011900"/>
    </source>
</evidence>
<dbReference type="InterPro" id="IPR003356">
    <property type="entry name" value="DNA_methylase_A-5"/>
</dbReference>
<dbReference type="SUPFAM" id="SSF53335">
    <property type="entry name" value="S-adenosyl-L-methionine-dependent methyltransferases"/>
    <property type="match status" value="1"/>
</dbReference>
<feature type="domain" description="Type II methyltransferase M.Eco57I C-terminal" evidence="9">
    <location>
        <begin position="738"/>
        <end position="952"/>
    </location>
</feature>
<protein>
    <recommendedName>
        <fullName evidence="2">site-specific DNA-methyltransferase (adenine-specific)</fullName>
        <ecNumber evidence="2">2.1.1.72</ecNumber>
    </recommendedName>
</protein>
<evidence type="ECO:0000313" key="11">
    <source>
        <dbReference type="Proteomes" id="UP000235653"/>
    </source>
</evidence>
<evidence type="ECO:0000256" key="6">
    <source>
        <dbReference type="ARBA" id="ARBA00047942"/>
    </source>
</evidence>
<proteinExistence type="inferred from homology"/>
<dbReference type="GO" id="GO:0032259">
    <property type="term" value="P:methylation"/>
    <property type="evidence" value="ECO:0007669"/>
    <property type="project" value="UniProtKB-KW"/>
</dbReference>
<feature type="domain" description="DNA methylase adenine-specific" evidence="7">
    <location>
        <begin position="328"/>
        <end position="434"/>
    </location>
</feature>
<accession>A0A2P5P647</accession>
<sequence>MFGIMPDVKSNEREFSSQVVSWLNEFISTGTYPFKDVTGETSIRTVGETTKFPDVQIWLDRSAKQGFCGWELKTPATRADDPELLEAAAAKARAMNADQFVTWNMRHAILWRTPQPLIPVSSSDRVKEYPSIVISLPDDMWTDRLTAARLKERAAEILNDLKTLYFDHTLHQIEADTNFFVGRLSKAVEALFPVLRDALLQRVGGDSKFRQSLQAWGTKQGIANVTAANFYQAVAKQIIYRLLVRILFYLTLQKQWRERLPELGIGGLTGREAREHLKEVFSYARDVDWHAVFEEGLPDEIEMPDSAIREIDSLLIDLKRFSFSHMPHDVIGAVFEKLIPQTERHQLGQYFTPENLVDLVLAFCVRERDDKVLDPTCGTGTFLLRAYNKKMRHLGLVDHKRLLPQIWGVDIAHFPAELATINLFRQDLSNYANFPRIIVKDFFEINPGDSFDFPPPKVDPSSGITKIKEAIPLFDAAVGNFPFIRQELIEKLEKGYKAKLEQVIKNDWLSAYPDAFDIQGNRETIVAELNRNPYAVFDDIDLNLSGQADIYAYLYFHCGRFIKEGGRMGFITSNSWLDVAYGYELQKYMVNNFKIVAVLESRCEPWFEDAAVNTVVTVLERCSNSKNRDENIVSFVKIKKKLADLIPWDPKVDPAKRWYGLDGLVQQIEGAADKHCYVIDGASRKCTLNDVGTADDDDFRIRFVKQSDLKNQLLKEKKTAKWGQYLRAPQVYFDLFEQNNDKFLPLREVSDIKFGIKTGINEFFYPSSSTIEHFGIEDDYLLPIIKSPRNLSRIYVNKYLTSTRLFVCNLSKEELRRRRKLGALKYIEYSEKQITPSGIPYPDVPSVRGRTHWWSLDDITFSDFFVIAFQGERTFFPINEDGVLVSDVFFQGSSKIAANKDILSAWLNSSLNSLLVQTHGRTNLGEGVLKFIGPEIDELLVPKIQLITLEKRIQILEAFQKVTKRPVKPIFEEIKLKDRQQLDGLILEALGLDPAKYLRHVYDSLTELVRERIDLAAMRKKQKQAKVIRNIGELVEQVSKDLIAEGIKTFPDDFLTCKPKPQDCMSVQVPNAPLKFGHYFMGRQRVIDGSGYDYDAPSIAAAKYIIYARKPGEYVICLPYIESLSPKETEKAEALVSRAVQNYESYLKDLFQKINQELLNRTFDHKQAETLSRRIFQELDLPLIA</sequence>
<gene>
    <name evidence="10" type="ORF">JP09_008555</name>
</gene>
<dbReference type="OrthoDB" id="134716at2"/>
<evidence type="ECO:0000259" key="8">
    <source>
        <dbReference type="Pfam" id="PF07669"/>
    </source>
</evidence>
<dbReference type="Proteomes" id="UP000235653">
    <property type="component" value="Unassembled WGS sequence"/>
</dbReference>
<name>A0A2P5P647_9CHLR</name>
<reference evidence="10 11" key="1">
    <citation type="journal article" date="2017" name="ISME J.">
        <title>Grape pomace compost harbors organohalide-respiring Dehalogenimonas species with novel reductive dehalogenase genes.</title>
        <authorList>
            <person name="Yang Y."/>
            <person name="Higgins S.A."/>
            <person name="Yan J."/>
            <person name="Simsir B."/>
            <person name="Chourey K."/>
            <person name="Iyer R."/>
            <person name="Hettich R.L."/>
            <person name="Baldwin B."/>
            <person name="Ogles D.M."/>
            <person name="Loffler F.E."/>
        </authorList>
    </citation>
    <scope>NUCLEOTIDE SEQUENCE [LARGE SCALE GENOMIC DNA]</scope>
    <source>
        <strain evidence="10 11">GP</strain>
    </source>
</reference>
<evidence type="ECO:0000313" key="10">
    <source>
        <dbReference type="EMBL" id="PPD57776.1"/>
    </source>
</evidence>
<dbReference type="GO" id="GO:0008170">
    <property type="term" value="F:N-methyltransferase activity"/>
    <property type="evidence" value="ECO:0007669"/>
    <property type="project" value="InterPro"/>
</dbReference>
<evidence type="ECO:0000259" key="7">
    <source>
        <dbReference type="Pfam" id="PF02384"/>
    </source>
</evidence>
<dbReference type="InterPro" id="IPR050953">
    <property type="entry name" value="N4_N6_ade-DNA_methylase"/>
</dbReference>
<dbReference type="Gene3D" id="3.40.50.150">
    <property type="entry name" value="Vaccinia Virus protein VP39"/>
    <property type="match status" value="1"/>
</dbReference>
<dbReference type="GO" id="GO:0006304">
    <property type="term" value="P:DNA modification"/>
    <property type="evidence" value="ECO:0007669"/>
    <property type="project" value="InterPro"/>
</dbReference>
<dbReference type="GO" id="GO:0003677">
    <property type="term" value="F:DNA binding"/>
    <property type="evidence" value="ECO:0007669"/>
    <property type="project" value="InterPro"/>
</dbReference>
<evidence type="ECO:0000256" key="3">
    <source>
        <dbReference type="ARBA" id="ARBA00022603"/>
    </source>
</evidence>
<comment type="caution">
    <text evidence="10">The sequence shown here is derived from an EMBL/GenBank/DDBJ whole genome shotgun (WGS) entry which is preliminary data.</text>
</comment>
<dbReference type="EMBL" id="JQAN02000011">
    <property type="protein sequence ID" value="PPD57776.1"/>
    <property type="molecule type" value="Genomic_DNA"/>
</dbReference>
<dbReference type="AlphaFoldDB" id="A0A2P5P647"/>
<dbReference type="Pfam" id="PF22837">
    <property type="entry name" value="M_Eco57I_C"/>
    <property type="match status" value="1"/>
</dbReference>
<keyword evidence="4" id="KW-0808">Transferase</keyword>
<evidence type="ECO:0000256" key="5">
    <source>
        <dbReference type="ARBA" id="ARBA00022691"/>
    </source>
</evidence>
<evidence type="ECO:0000259" key="9">
    <source>
        <dbReference type="Pfam" id="PF22837"/>
    </source>
</evidence>
<organism evidence="10 11">
    <name type="scientific">Dehalogenimonas etheniformans</name>
    <dbReference type="NCBI Taxonomy" id="1536648"/>
    <lineage>
        <taxon>Bacteria</taxon>
        <taxon>Bacillati</taxon>
        <taxon>Chloroflexota</taxon>
        <taxon>Dehalococcoidia</taxon>
        <taxon>Dehalococcoidales</taxon>
        <taxon>Dehalococcoidaceae</taxon>
        <taxon>Dehalogenimonas</taxon>
    </lineage>
</organism>
<feature type="domain" description="Type II methyltransferase M.TaqI-like" evidence="8">
    <location>
        <begin position="545"/>
        <end position="599"/>
    </location>
</feature>
<dbReference type="PANTHER" id="PTHR33841">
    <property type="entry name" value="DNA METHYLTRANSFERASE YEEA-RELATED"/>
    <property type="match status" value="1"/>
</dbReference>
<comment type="catalytic activity">
    <reaction evidence="6">
        <text>a 2'-deoxyadenosine in DNA + S-adenosyl-L-methionine = an N(6)-methyl-2'-deoxyadenosine in DNA + S-adenosyl-L-homocysteine + H(+)</text>
        <dbReference type="Rhea" id="RHEA:15197"/>
        <dbReference type="Rhea" id="RHEA-COMP:12418"/>
        <dbReference type="Rhea" id="RHEA-COMP:12419"/>
        <dbReference type="ChEBI" id="CHEBI:15378"/>
        <dbReference type="ChEBI" id="CHEBI:57856"/>
        <dbReference type="ChEBI" id="CHEBI:59789"/>
        <dbReference type="ChEBI" id="CHEBI:90615"/>
        <dbReference type="ChEBI" id="CHEBI:90616"/>
        <dbReference type="EC" id="2.1.1.72"/>
    </reaction>
</comment>
<dbReference type="GO" id="GO:0009007">
    <property type="term" value="F:site-specific DNA-methyltransferase (adenine-specific) activity"/>
    <property type="evidence" value="ECO:0007669"/>
    <property type="project" value="UniProtKB-EC"/>
</dbReference>
<dbReference type="InterPro" id="IPR029063">
    <property type="entry name" value="SAM-dependent_MTases_sf"/>
</dbReference>
<dbReference type="Pfam" id="PF07669">
    <property type="entry name" value="Eco57I"/>
    <property type="match status" value="1"/>
</dbReference>
<evidence type="ECO:0000256" key="1">
    <source>
        <dbReference type="ARBA" id="ARBA00006594"/>
    </source>
</evidence>
<evidence type="ECO:0000256" key="4">
    <source>
        <dbReference type="ARBA" id="ARBA00022679"/>
    </source>
</evidence>
<keyword evidence="3" id="KW-0489">Methyltransferase</keyword>
<dbReference type="EC" id="2.1.1.72" evidence="2"/>
<keyword evidence="11" id="KW-1185">Reference proteome</keyword>
<comment type="similarity">
    <text evidence="1">Belongs to the N(4)/N(6)-methyltransferase family.</text>
</comment>
<keyword evidence="5" id="KW-0949">S-adenosyl-L-methionine</keyword>
<dbReference type="InterPro" id="IPR011639">
    <property type="entry name" value="MethylTrfase_TaqI-like_dom"/>
</dbReference>
<dbReference type="InterPro" id="IPR054520">
    <property type="entry name" value="M_Eco57I_C"/>
</dbReference>
<dbReference type="Pfam" id="PF02384">
    <property type="entry name" value="N6_Mtase"/>
    <property type="match status" value="1"/>
</dbReference>
<dbReference type="PRINTS" id="PR00507">
    <property type="entry name" value="N12N6MTFRASE"/>
</dbReference>
<dbReference type="PANTHER" id="PTHR33841:SF5">
    <property type="entry name" value="DNA METHYLASE (MODIFICATION METHYLASE) (METHYLTRANSFERASE)-RELATED"/>
    <property type="match status" value="1"/>
</dbReference>